<reference evidence="8 9" key="1">
    <citation type="submission" date="2018-08" db="EMBL/GenBank/DDBJ databases">
        <title>Isolation, diversity and antifungal activity of Actinobacteria from cow dung.</title>
        <authorList>
            <person name="Ling L."/>
        </authorList>
    </citation>
    <scope>NUCLEOTIDE SEQUENCE [LARGE SCALE GENOMIC DNA]</scope>
    <source>
        <strain evidence="8 9">NEAU-LLE</strain>
    </source>
</reference>
<organism evidence="8 9">
    <name type="scientific">Microbacterium bovistercoris</name>
    <dbReference type="NCBI Taxonomy" id="2293570"/>
    <lineage>
        <taxon>Bacteria</taxon>
        <taxon>Bacillati</taxon>
        <taxon>Actinomycetota</taxon>
        <taxon>Actinomycetes</taxon>
        <taxon>Micrococcales</taxon>
        <taxon>Microbacteriaceae</taxon>
        <taxon>Microbacterium</taxon>
    </lineage>
</organism>
<dbReference type="Gene3D" id="1.10.10.10">
    <property type="entry name" value="Winged helix-like DNA-binding domain superfamily/Winged helix DNA-binding domain"/>
    <property type="match status" value="1"/>
</dbReference>
<dbReference type="InterPro" id="IPR053924">
    <property type="entry name" value="RecX_HTH_2nd"/>
</dbReference>
<evidence type="ECO:0000256" key="2">
    <source>
        <dbReference type="ARBA" id="ARBA00009695"/>
    </source>
</evidence>
<dbReference type="Proteomes" id="UP000262172">
    <property type="component" value="Unassembled WGS sequence"/>
</dbReference>
<comment type="function">
    <text evidence="5">Modulates RecA activity.</text>
</comment>
<dbReference type="HAMAP" id="MF_01114">
    <property type="entry name" value="RecX"/>
    <property type="match status" value="1"/>
</dbReference>
<dbReference type="AlphaFoldDB" id="A0A371NUV4"/>
<dbReference type="Pfam" id="PF02631">
    <property type="entry name" value="RecX_HTH2"/>
    <property type="match status" value="1"/>
</dbReference>
<evidence type="ECO:0000256" key="4">
    <source>
        <dbReference type="ARBA" id="ARBA00022490"/>
    </source>
</evidence>
<accession>A0A371NUV4</accession>
<evidence type="ECO:0000256" key="5">
    <source>
        <dbReference type="HAMAP-Rule" id="MF_01114"/>
    </source>
</evidence>
<keyword evidence="9" id="KW-1185">Reference proteome</keyword>
<dbReference type="GO" id="GO:0005737">
    <property type="term" value="C:cytoplasm"/>
    <property type="evidence" value="ECO:0007669"/>
    <property type="project" value="UniProtKB-SubCell"/>
</dbReference>
<dbReference type="EMBL" id="QUAB01000038">
    <property type="protein sequence ID" value="REJ06080.1"/>
    <property type="molecule type" value="Genomic_DNA"/>
</dbReference>
<dbReference type="GO" id="GO:0006282">
    <property type="term" value="P:regulation of DNA repair"/>
    <property type="evidence" value="ECO:0007669"/>
    <property type="project" value="UniProtKB-UniRule"/>
</dbReference>
<comment type="subcellular location">
    <subcellularLocation>
        <location evidence="1 5">Cytoplasm</location>
    </subcellularLocation>
</comment>
<feature type="compositionally biased region" description="Basic residues" evidence="6">
    <location>
        <begin position="77"/>
        <end position="86"/>
    </location>
</feature>
<sequence>MTDMSGGERDDDRLAPVIPLFGASTAPRSRHGVGVDADADPTAGGDIVPRRTGEAGLWRSTWDERDAEPPADPGARHPAHGAHGRTKGTSEQPATAPRLRALRPAHAADAEDVAEMPDPDELRSAAEESLVRKLRGRAMSVSEARTALRAAGLDGSQVDDVIDDFERRKYLDDRTLAGHLVTSGVERKGQGRVALSRALAQRGIPREIIDEALSELPDDDAERALEYARTKARSMARLDPDAALRRLIGQLSRRGYGGSVAMNAAKTALREAAGGSSRGVRFVESD</sequence>
<feature type="region of interest" description="Disordered" evidence="6">
    <location>
        <begin position="1"/>
        <end position="124"/>
    </location>
</feature>
<proteinExistence type="inferred from homology"/>
<evidence type="ECO:0000256" key="6">
    <source>
        <dbReference type="SAM" id="MobiDB-lite"/>
    </source>
</evidence>
<name>A0A371NUV4_9MICO</name>
<dbReference type="PANTHER" id="PTHR33602">
    <property type="entry name" value="REGULATORY PROTEIN RECX FAMILY PROTEIN"/>
    <property type="match status" value="1"/>
</dbReference>
<dbReference type="PANTHER" id="PTHR33602:SF1">
    <property type="entry name" value="REGULATORY PROTEIN RECX FAMILY PROTEIN"/>
    <property type="match status" value="1"/>
</dbReference>
<feature type="compositionally biased region" description="Basic and acidic residues" evidence="6">
    <location>
        <begin position="1"/>
        <end position="14"/>
    </location>
</feature>
<feature type="domain" description="RecX second three-helical" evidence="7">
    <location>
        <begin position="172"/>
        <end position="213"/>
    </location>
</feature>
<evidence type="ECO:0000256" key="1">
    <source>
        <dbReference type="ARBA" id="ARBA00004496"/>
    </source>
</evidence>
<evidence type="ECO:0000259" key="7">
    <source>
        <dbReference type="Pfam" id="PF02631"/>
    </source>
</evidence>
<protein>
    <recommendedName>
        <fullName evidence="3 5">Regulatory protein RecX</fullName>
    </recommendedName>
</protein>
<evidence type="ECO:0000256" key="3">
    <source>
        <dbReference type="ARBA" id="ARBA00018111"/>
    </source>
</evidence>
<dbReference type="InterPro" id="IPR003783">
    <property type="entry name" value="Regulatory_RecX"/>
</dbReference>
<keyword evidence="4 5" id="KW-0963">Cytoplasm</keyword>
<gene>
    <name evidence="5" type="primary">recX</name>
    <name evidence="8" type="ORF">DY023_07255</name>
</gene>
<evidence type="ECO:0000313" key="8">
    <source>
        <dbReference type="EMBL" id="REJ06080.1"/>
    </source>
</evidence>
<comment type="caution">
    <text evidence="8">The sequence shown here is derived from an EMBL/GenBank/DDBJ whole genome shotgun (WGS) entry which is preliminary data.</text>
</comment>
<evidence type="ECO:0000313" key="9">
    <source>
        <dbReference type="Proteomes" id="UP000262172"/>
    </source>
</evidence>
<feature type="compositionally biased region" description="Acidic residues" evidence="6">
    <location>
        <begin position="110"/>
        <end position="119"/>
    </location>
</feature>
<feature type="compositionally biased region" description="Low complexity" evidence="6">
    <location>
        <begin position="93"/>
        <end position="107"/>
    </location>
</feature>
<dbReference type="InterPro" id="IPR036388">
    <property type="entry name" value="WH-like_DNA-bd_sf"/>
</dbReference>
<comment type="similarity">
    <text evidence="2 5">Belongs to the RecX family.</text>
</comment>
<dbReference type="OrthoDB" id="5244465at2"/>